<keyword evidence="1" id="KW-0812">Transmembrane</keyword>
<name>A0A8S9ITQ7_BRACR</name>
<protein>
    <submittedName>
        <fullName evidence="2">Uncharacterized protein</fullName>
    </submittedName>
</protein>
<keyword evidence="1" id="KW-1133">Transmembrane helix</keyword>
<evidence type="ECO:0000313" key="2">
    <source>
        <dbReference type="EMBL" id="KAF2573321.1"/>
    </source>
</evidence>
<accession>A0A8S9ITQ7</accession>
<sequence>MEDVVTAETDGEEDVIPKEERFKGQSKRLDPFIVYISIGLGIYGCFHLNPHVRLKIPKVLEVAQAEEEAVNEGSFLNFGISVPISEFSNDDVLFVRVYIVIADCEPVAIKFMELNALGNPHRRMDGMTDDLVDIMRKQFAMDYYKDGVVPVYVENETK</sequence>
<reference evidence="2" key="1">
    <citation type="submission" date="2019-12" db="EMBL/GenBank/DDBJ databases">
        <title>Genome sequencing and annotation of Brassica cretica.</title>
        <authorList>
            <person name="Studholme D.J."/>
            <person name="Sarris P.F."/>
        </authorList>
    </citation>
    <scope>NUCLEOTIDE SEQUENCE</scope>
    <source>
        <strain evidence="2">PFS-102/07</strain>
        <tissue evidence="2">Leaf</tissue>
    </source>
</reference>
<gene>
    <name evidence="2" type="ORF">F2Q70_00003360</name>
</gene>
<feature type="transmembrane region" description="Helical" evidence="1">
    <location>
        <begin position="32"/>
        <end position="49"/>
    </location>
</feature>
<evidence type="ECO:0000256" key="1">
    <source>
        <dbReference type="SAM" id="Phobius"/>
    </source>
</evidence>
<keyword evidence="1" id="KW-0472">Membrane</keyword>
<comment type="caution">
    <text evidence="2">The sequence shown here is derived from an EMBL/GenBank/DDBJ whole genome shotgun (WGS) entry which is preliminary data.</text>
</comment>
<organism evidence="2">
    <name type="scientific">Brassica cretica</name>
    <name type="common">Mustard</name>
    <dbReference type="NCBI Taxonomy" id="69181"/>
    <lineage>
        <taxon>Eukaryota</taxon>
        <taxon>Viridiplantae</taxon>
        <taxon>Streptophyta</taxon>
        <taxon>Embryophyta</taxon>
        <taxon>Tracheophyta</taxon>
        <taxon>Spermatophyta</taxon>
        <taxon>Magnoliopsida</taxon>
        <taxon>eudicotyledons</taxon>
        <taxon>Gunneridae</taxon>
        <taxon>Pentapetalae</taxon>
        <taxon>rosids</taxon>
        <taxon>malvids</taxon>
        <taxon>Brassicales</taxon>
        <taxon>Brassicaceae</taxon>
        <taxon>Brassiceae</taxon>
        <taxon>Brassica</taxon>
    </lineage>
</organism>
<proteinExistence type="predicted"/>
<dbReference type="EMBL" id="QGKY02001015">
    <property type="protein sequence ID" value="KAF2573321.1"/>
    <property type="molecule type" value="Genomic_DNA"/>
</dbReference>
<dbReference type="AlphaFoldDB" id="A0A8S9ITQ7"/>